<dbReference type="Pfam" id="PF12780">
    <property type="entry name" value="AAA_8"/>
    <property type="match status" value="1"/>
</dbReference>
<dbReference type="Gene3D" id="6.10.140.1060">
    <property type="match status" value="1"/>
</dbReference>
<evidence type="ECO:0000313" key="18">
    <source>
        <dbReference type="Proteomes" id="UP000663828"/>
    </source>
</evidence>
<dbReference type="Gene3D" id="3.40.50.300">
    <property type="entry name" value="P-loop containing nucleotide triphosphate hydrolases"/>
    <property type="match status" value="5"/>
</dbReference>
<evidence type="ECO:0000256" key="11">
    <source>
        <dbReference type="ARBA" id="ARBA00023175"/>
    </source>
</evidence>
<dbReference type="FunFam" id="3.40.50.300:FF:000049">
    <property type="entry name" value="Dynein, axonemal, heavy chain 5"/>
    <property type="match status" value="1"/>
</dbReference>
<dbReference type="FunFam" id="3.40.50.300:FF:000543">
    <property type="entry name" value="Dynein axonemal heavy chain 5"/>
    <property type="match status" value="1"/>
</dbReference>
<dbReference type="Pfam" id="PF18199">
    <property type="entry name" value="Dynein_C"/>
    <property type="match status" value="1"/>
</dbReference>
<dbReference type="FunFam" id="3.40.50.300:FF:000320">
    <property type="entry name" value="Dynein, axonemal, heavy chain 5"/>
    <property type="match status" value="1"/>
</dbReference>
<dbReference type="GO" id="GO:0097729">
    <property type="term" value="C:9+2 motile cilium"/>
    <property type="evidence" value="ECO:0007669"/>
    <property type="project" value="UniProtKB-ARBA"/>
</dbReference>
<dbReference type="Gene3D" id="1.20.920.20">
    <property type="match status" value="1"/>
</dbReference>
<dbReference type="Gene3D" id="1.20.1270.280">
    <property type="match status" value="1"/>
</dbReference>
<dbReference type="Pfam" id="PF12777">
    <property type="entry name" value="MT"/>
    <property type="match status" value="1"/>
</dbReference>
<dbReference type="EMBL" id="CAJNOR010000814">
    <property type="protein sequence ID" value="CAF1013467.1"/>
    <property type="molecule type" value="Genomic_DNA"/>
</dbReference>
<dbReference type="Pfam" id="PF12781">
    <property type="entry name" value="AAA_9"/>
    <property type="match status" value="1"/>
</dbReference>
<dbReference type="Pfam" id="PF08393">
    <property type="entry name" value="DHC_N2"/>
    <property type="match status" value="1"/>
</dbReference>
<dbReference type="FunFam" id="3.40.50.300:FF:002141">
    <property type="entry name" value="Dynein heavy chain"/>
    <property type="match status" value="1"/>
</dbReference>
<dbReference type="SMART" id="SM00382">
    <property type="entry name" value="AAA"/>
    <property type="match status" value="3"/>
</dbReference>
<keyword evidence="10" id="KW-0969">Cilium</keyword>
<evidence type="ECO:0000256" key="13">
    <source>
        <dbReference type="ARBA" id="ARBA00023273"/>
    </source>
</evidence>
<dbReference type="InterPro" id="IPR003593">
    <property type="entry name" value="AAA+_ATPase"/>
</dbReference>
<dbReference type="InterPro" id="IPR041228">
    <property type="entry name" value="Dynein_C"/>
</dbReference>
<dbReference type="InterPro" id="IPR042219">
    <property type="entry name" value="AAA_lid_11_sf"/>
</dbReference>
<feature type="compositionally biased region" description="Basic and acidic residues" evidence="15">
    <location>
        <begin position="1134"/>
        <end position="1144"/>
    </location>
</feature>
<dbReference type="GO" id="GO:0005524">
    <property type="term" value="F:ATP binding"/>
    <property type="evidence" value="ECO:0007669"/>
    <property type="project" value="UniProtKB-KW"/>
</dbReference>
<keyword evidence="5" id="KW-0677">Repeat</keyword>
<evidence type="ECO:0000256" key="4">
    <source>
        <dbReference type="ARBA" id="ARBA00022701"/>
    </source>
</evidence>
<reference evidence="17" key="1">
    <citation type="submission" date="2021-02" db="EMBL/GenBank/DDBJ databases">
        <authorList>
            <person name="Nowell W R."/>
        </authorList>
    </citation>
    <scope>NUCLEOTIDE SEQUENCE</scope>
</reference>
<evidence type="ECO:0000256" key="12">
    <source>
        <dbReference type="ARBA" id="ARBA00023212"/>
    </source>
</evidence>
<dbReference type="Proteomes" id="UP000663828">
    <property type="component" value="Unassembled WGS sequence"/>
</dbReference>
<dbReference type="InterPro" id="IPR035706">
    <property type="entry name" value="AAA_9"/>
</dbReference>
<dbReference type="Gene3D" id="1.10.8.720">
    <property type="entry name" value="Region D6 of dynein motor"/>
    <property type="match status" value="1"/>
</dbReference>
<dbReference type="InterPro" id="IPR041658">
    <property type="entry name" value="AAA_lid_11"/>
</dbReference>
<keyword evidence="8" id="KW-0243">Dynein</keyword>
<dbReference type="GO" id="GO:0007018">
    <property type="term" value="P:microtubule-based movement"/>
    <property type="evidence" value="ECO:0007669"/>
    <property type="project" value="InterPro"/>
</dbReference>
<dbReference type="InterPro" id="IPR042222">
    <property type="entry name" value="Dynein_2_N"/>
</dbReference>
<comment type="caution">
    <text evidence="17">The sequence shown here is derived from an EMBL/GenBank/DDBJ whole genome shotgun (WGS) entry which is preliminary data.</text>
</comment>
<feature type="region of interest" description="Disordered" evidence="15">
    <location>
        <begin position="1"/>
        <end position="23"/>
    </location>
</feature>
<dbReference type="Gene3D" id="1.20.140.100">
    <property type="entry name" value="Dynein heavy chain, N-terminal domain 2"/>
    <property type="match status" value="1"/>
</dbReference>
<feature type="coiled-coil region" evidence="14">
    <location>
        <begin position="3808"/>
        <end position="3855"/>
    </location>
</feature>
<dbReference type="InterPro" id="IPR024743">
    <property type="entry name" value="Dynein_HC_stalk"/>
</dbReference>
<dbReference type="GO" id="GO:0045505">
    <property type="term" value="F:dynein intermediate chain binding"/>
    <property type="evidence" value="ECO:0007669"/>
    <property type="project" value="InterPro"/>
</dbReference>
<dbReference type="Gene3D" id="3.20.180.20">
    <property type="entry name" value="Dynein heavy chain, N-terminal domain 2"/>
    <property type="match status" value="1"/>
</dbReference>
<keyword evidence="13" id="KW-0966">Cell projection</keyword>
<feature type="domain" description="AAA+ ATPase" evidence="16">
    <location>
        <begin position="2338"/>
        <end position="2514"/>
    </location>
</feature>
<dbReference type="Gene3D" id="1.10.8.1220">
    <property type="match status" value="1"/>
</dbReference>
<evidence type="ECO:0000313" key="17">
    <source>
        <dbReference type="EMBL" id="CAF1013467.1"/>
    </source>
</evidence>
<evidence type="ECO:0000256" key="6">
    <source>
        <dbReference type="ARBA" id="ARBA00022741"/>
    </source>
</evidence>
<evidence type="ECO:0000256" key="9">
    <source>
        <dbReference type="ARBA" id="ARBA00023054"/>
    </source>
</evidence>
<dbReference type="InterPro" id="IPR013594">
    <property type="entry name" value="Dynein_heavy_tail"/>
</dbReference>
<name>A0A814HN76_ADIRI</name>
<dbReference type="Pfam" id="PF17852">
    <property type="entry name" value="Dynein_AAA_lid"/>
    <property type="match status" value="1"/>
</dbReference>
<dbReference type="Pfam" id="PF03028">
    <property type="entry name" value="Dynein_heavy"/>
    <property type="match status" value="1"/>
</dbReference>
<evidence type="ECO:0000256" key="2">
    <source>
        <dbReference type="ARBA" id="ARBA00008887"/>
    </source>
</evidence>
<dbReference type="InterPro" id="IPR013602">
    <property type="entry name" value="Dynein_heavy_linker"/>
</dbReference>
<evidence type="ECO:0000256" key="14">
    <source>
        <dbReference type="SAM" id="Coils"/>
    </source>
</evidence>
<keyword evidence="9 14" id="KW-0175">Coiled coil</keyword>
<dbReference type="Gene3D" id="1.10.287.2620">
    <property type="match status" value="1"/>
</dbReference>
<dbReference type="FunFam" id="3.20.180.20:FF:000001">
    <property type="entry name" value="Dynein axonemal heavy chain 5"/>
    <property type="match status" value="1"/>
</dbReference>
<dbReference type="FunFam" id="1.20.920.30:FF:000004">
    <property type="entry name" value="Dynein axonemal heavy chain 5"/>
    <property type="match status" value="1"/>
</dbReference>
<dbReference type="FunFam" id="1.20.140.100:FF:000003">
    <property type="entry name" value="Dynein, axonemal, heavy chain 5"/>
    <property type="match status" value="1"/>
</dbReference>
<evidence type="ECO:0000256" key="15">
    <source>
        <dbReference type="SAM" id="MobiDB-lite"/>
    </source>
</evidence>
<feature type="domain" description="AAA+ ATPase" evidence="16">
    <location>
        <begin position="2671"/>
        <end position="2869"/>
    </location>
</feature>
<dbReference type="FunFam" id="3.10.490.20:FF:000010">
    <property type="entry name" value="Dynein heavy chain, putative"/>
    <property type="match status" value="1"/>
</dbReference>
<dbReference type="Pfam" id="PF18198">
    <property type="entry name" value="AAA_lid_11"/>
    <property type="match status" value="1"/>
</dbReference>
<dbReference type="GO" id="GO:0008569">
    <property type="term" value="F:minus-end-directed microtubule motor activity"/>
    <property type="evidence" value="ECO:0007669"/>
    <property type="project" value="InterPro"/>
</dbReference>
<dbReference type="FunFam" id="1.20.58.1120:FF:000004">
    <property type="entry name" value="Dynein axonemal heavy chain 5"/>
    <property type="match status" value="1"/>
</dbReference>
<dbReference type="InterPro" id="IPR024317">
    <property type="entry name" value="Dynein_heavy_chain_D4_dom"/>
</dbReference>
<dbReference type="InterPro" id="IPR026983">
    <property type="entry name" value="DHC"/>
</dbReference>
<accession>A0A814HN76</accession>
<comment type="similarity">
    <text evidence="2">Belongs to the dynein heavy chain family.</text>
</comment>
<proteinExistence type="inferred from homology"/>
<feature type="region of interest" description="Disordered" evidence="15">
    <location>
        <begin position="1109"/>
        <end position="1159"/>
    </location>
</feature>
<dbReference type="GO" id="GO:0005874">
    <property type="term" value="C:microtubule"/>
    <property type="evidence" value="ECO:0007669"/>
    <property type="project" value="UniProtKB-KW"/>
</dbReference>
<dbReference type="Gene3D" id="1.20.58.1120">
    <property type="match status" value="1"/>
</dbReference>
<evidence type="ECO:0000256" key="1">
    <source>
        <dbReference type="ARBA" id="ARBA00004430"/>
    </source>
</evidence>
<dbReference type="InterPro" id="IPR041589">
    <property type="entry name" value="DNAH3_AAA_lid_1"/>
</dbReference>
<dbReference type="Pfam" id="PF12774">
    <property type="entry name" value="AAA_6"/>
    <property type="match status" value="1"/>
</dbReference>
<dbReference type="GO" id="GO:0005858">
    <property type="term" value="C:axonemal dynein complex"/>
    <property type="evidence" value="ECO:0007669"/>
    <property type="project" value="TreeGrafter"/>
</dbReference>
<dbReference type="FunFam" id="1.20.920.20:FF:000001">
    <property type="entry name" value="dynein heavy chain 2, axonemal"/>
    <property type="match status" value="1"/>
</dbReference>
<dbReference type="InterPro" id="IPR042228">
    <property type="entry name" value="Dynein_linker_3"/>
</dbReference>
<comment type="subcellular location">
    <subcellularLocation>
        <location evidence="1">Cytoplasm</location>
        <location evidence="1">Cytoskeleton</location>
        <location evidence="1">Cilium axoneme</location>
    </subcellularLocation>
</comment>
<dbReference type="PANTHER" id="PTHR46532:SF4">
    <property type="entry name" value="AAA+ ATPASE DOMAIN-CONTAINING PROTEIN"/>
    <property type="match status" value="1"/>
</dbReference>
<feature type="region of interest" description="Disordered" evidence="15">
    <location>
        <begin position="957"/>
        <end position="997"/>
    </location>
</feature>
<dbReference type="Pfam" id="PF12775">
    <property type="entry name" value="AAA_7"/>
    <property type="match status" value="1"/>
</dbReference>
<organism evidence="17 18">
    <name type="scientific">Adineta ricciae</name>
    <name type="common">Rotifer</name>
    <dbReference type="NCBI Taxonomy" id="249248"/>
    <lineage>
        <taxon>Eukaryota</taxon>
        <taxon>Metazoa</taxon>
        <taxon>Spiralia</taxon>
        <taxon>Gnathifera</taxon>
        <taxon>Rotifera</taxon>
        <taxon>Eurotatoria</taxon>
        <taxon>Bdelloidea</taxon>
        <taxon>Adinetida</taxon>
        <taxon>Adinetidae</taxon>
        <taxon>Adineta</taxon>
    </lineage>
</organism>
<dbReference type="InterPro" id="IPR041466">
    <property type="entry name" value="Dynein_AAA5_ext"/>
</dbReference>
<keyword evidence="11" id="KW-0505">Motor protein</keyword>
<dbReference type="InterPro" id="IPR035699">
    <property type="entry name" value="AAA_6"/>
</dbReference>
<dbReference type="Gene3D" id="1.10.472.130">
    <property type="match status" value="1"/>
</dbReference>
<dbReference type="FunFam" id="1.10.8.1220:FF:000001">
    <property type="entry name" value="Dynein axonemal heavy chain 5"/>
    <property type="match status" value="1"/>
</dbReference>
<evidence type="ECO:0000259" key="16">
    <source>
        <dbReference type="SMART" id="SM00382"/>
    </source>
</evidence>
<keyword evidence="12" id="KW-0206">Cytoskeleton</keyword>
<dbReference type="Gene3D" id="1.10.8.710">
    <property type="match status" value="1"/>
</dbReference>
<sequence>MASSSPSKVRQLQPPSSATTRPRINTISRENINDIQQRLRDEREQKRARLDERNRYLFDIIATRLEVDRNEIEDNVLESPNFNFMDQFFAENGNQYLIFFYQEPDNESHHNGSDGYRSRYSIHSSHSGTSSTKPMKPKVTIADLSQQSLQGICLCFLRNSKTTLITEQNIANEVFFHTLECQTEPILQTLIRSISDIYLPYFQASENSWGSENGQMIKIDFIGRLSNFVDTLNSAQESINERILLKPCDRIDLTQIQSPADYATIASNPESLVLIEETMKTWIRQMEQVLAESEQIRREADNIGPRAELDYWKRRLTKFNFLLNQVKSQNVRGVLTILQTAKSKLIQQWKTLDMKITDAANEAKDNVRYLYTLEKFCEPLYNLDPVTMLESIPGLINAVRMIHSISRYYNTSERMMSLFVKITNQMITTSKQYITNNYTQTIWSQPQVQVISKLRDCIKLNEEYQRYFHLTKAKLASTPNERPFDFSEMYIFGKFDAFERRCKKIIEMFETMNLYSCLAESRIEGISAYHTKFNSIVMTIKRKDYDFVDQRKQEVDNDIEDFRRSIADLHQSLNEFLDKHFNSIKGTTRALTTLKRFEKLQLPNIGLIEKYGKVLLQYSKDLDLVAKIYQKNSKEPPIPRDLPPIAGRIVWARQLYKRIHEPMEVFSSNETLLQYPEAKKIIKNYNQLSKVLLSYELLYHQGWLRQVDVVANSVHSSILVRVNREEIPSGGSSIHTPSNTIVTSTSQTNPEYFVNLDANILELIRETQCLARLGLEIPNEAVLLAKREDVIKRHYQNLTQLVDKNKQLREKIEQPFEALLAPKIHRLNDIIKPGLTSITWSSLTIDDFVNTVNSALDEFDLMLERMNNLITYRIEALLHEIGTVSLCDIPDDEAITPEKFLKNAQELCNQAAKEIQIKSYNIENAVFDVIDLLCGDIVLAETDVDLQIQYSSVGLGLDNEESDDEGAGPNDHRSRRSTRLTVVNQTRKTSSISSASEPKKSAVILRASSQRKREQQIENLPNAIADLLSHFSHRNLEAIIRVIRLTLEKIKKRVTSTANYGRNHLEPPLFKVFAELTIPNVTIHPPADDVQIYVNRVVQTIISVSKHVSQWRREKPKKKQGESKENETENQGEDNQHRTTDRSDAMNPPIIVNNTDSSIDNTLSRSRVNTLDDQQQAPKVQFSTSNNFFRNVTDNKDIAKLIAQLATCINATKKDIAIALEIFVQYNRLWLEDHDDELRQFLANDPHVSEFENEIKCYENLSMSINSQPEYLSVGSLAIFTEHLKFALNQEVRDWVVLYGQACNARYRKEMNEVLTFIEDIEKRLSREIKDLEDIRLVMIAVKDLREQEIRIDMSITPIEESYAMLQLHDVKIPREEVERSETLRYRWGRLQNRCANMTSYLLEIQPTYRSELLKNVKLFHEECKQFYRDYEKNGPTRLGLSPRESSDRQILFQSRVENLYKKYETYHGGEQLFALPVTEYPQLEKIRRDLILLQRLYGLYNRVLDTVAGYYDIAWVDVNIDRINQELSEFQAACRKLPKGLREFPAYYALKKTIDDFSECCPLLEMMSNRAMQLRHWQRIADVTGVRHLDIEAEDLRLRNIMELPLLKCKEDIEDICIAAVKERDIEAKLRQVETDWRMQEFNFAQFKGRGELLLKGDRIQDVISLLEDSLMLLGSLMSNRYNVPFRKQIQKWVKDLTDTNEIIENWMRVQNLWVYLEAVFVGGDIAKQLPQEAKRFASIDKSWLKIMSKAHEQPAVVLCCASDEALKQLLPHLLEQLELCQKSLTGYLERKRLLFPRFFFVSDPALLEILGQASDPHTIKSHLLSVFDNICTVRFHDKEYDKILTIKSSEGETIDLEKPVKAEGNVEVWLMALLKEAQRSLHGVIRQAYHAITELSTINFIEFLNSFPAQVGLLGLQLVWTREATYALRNAKSDRNVMRATAKTFSDLLDLLIDQTTRNLTHVERTKFETLITIHVHQKDIFDELLQTNIRSATDFDWLKQTRFYFNEELDKVQISITDVDFYYMNEFLGCNERLVITPLTDRCYITLAQALHMSMGGAPAGPAGTGKTETVKDMGRCLGKYVVVFNCSDQMDFRGLGRIFKGLAQSGSFGCFDEFNRIDLPVLSVAAQQIAIVLACKKEKKRQFVFTDGDVVEMNMGFGIFLTMNPGYAGRQELPENLKINFRSVAMMVPDRLPIIRVKMAACGFRENVPLSKKFYTLYKLCEEQLSKQVHYDFGLRNILSVLRTLGAVKRASRDDSEKTIVMRVLRDMNLSKLVDEDEPLFISLINDLFPNIKLEKDIYAELEAAINKETQSAGLICHPPWILKLIQLYETQRVRHGMMALGPSGVGKTSCIHTLMRALTICGEPHREMRMNPKAITAPQMFGRLDSATNDWTDGIFSTLWRRTLRTKRGENIWLVLDGPVDAIWIENLNSVLDDNKSLTLANGDRISMAPNCKIIFEVHNIDNASPATVSRNGMVYMSSSGLDWRPLIQGWIKRERSAVDGDILMRLFEASFSYIYRYFALYLKSKMSVLECMIVTQACRLLNGLLPSKEAKDQLNAKHIERLYIFAIMWSVGAFLELDDRSRLQEYLSHNTDGNFQLDLPVLPADSEDTIFDYFVHEKTGAWKHWNTVVTEYIYPKDHDPEYASILVPNVDNVRTDFLIHTIAKQQKPVLLIGEQGSAKTVIMQSYMTRLNAEQHSQKKVNFSSATTPNMVQRIVESYVDKRVGTTYGPPAGKKMTIFIDDINMPTVNEWGDQITNEIIRQLMEQGGFYSLEKPGEFTTIVDIQFLAAMIHPGGGRNDIPQRLKRQFCIFNCTLPSNTSIDKIFSVIATGHYVKERGFNDEVRSLVEKLVPATRRLWQLTKVKMLPTPAKFHYIFNLRDLSRIWQGMINTTSQVLNTEKILLSLWKHECTRVICDRFTEAEDYRWFSKTIDRVVEEELGNKYQSMVRHEDWFVDFLRDAPEPTGDERDDADFDAPKIYESIPSFDVLRERLKMYLGQYNETIRGSGMDLVFFKDAMQHLIKISRIIRTPRGNALLVGVGGSGKQSLTKLASFIAGYKTFQITLTRAYNINNLLEDLKALYRIAGREGKGITFIFSDQDVKDESFLEYINNVLSSGVVPGMFARDEIDEICQELVPIMKKQYPRKPATNENLYDYFLSRVRQNLHVVLCFSPVGEKFRKRGLQFPGLVANCTIDWFLRWPRDALVAVADHFLSSFTISCTDAIKKELVQCMGSVHDGVAEYCLQYFQKYRRATHVTPKSYLSFLNGYKEIYSEKLYEIESMARRMNDGLTRLVDAEKAVIVMKEELVVKEKELDTANRKADEVLKEVAVKKNAAEVVRQEVQKVKDTAQSLVDEIHRDRMQANAELETAKPALIAAEEALETITQNDIAVVKRLGRPPRLIRQMMDCVLILSGRPLKNPIRFDTDIGGPEPSWDNSLKMMNDTNFLQSLRTFPRDRINDEQIELLQPYFRVPDYTPEGAKVAADAIAGLLTWTRSMADFFYVNKRVMPLKGNLAKQEARLVKANKQLQIAQDELDRREEELAEAQSEYDVAMGIKQRLQDNLDRTLKRMNAARELIAGLADEQERWTEQSKQFRAQIGRLVGDVLLCTGFLSYQSPFNQDFRMLLAKDWQKLLTERNIPFTRTLNVSEYLTDVTVVGEWKLQGLPNDELSIQNAIIVTRAKRYPLLIDPQGQGKAWIRNKELYNDLQTTNLHSKHFRQHLEDSLSLGRPLLIEDVGEELDPALDNILEKNFIRTGTSLKVKIGDREIDILKGFNLYITTKLANPSFTPEISAKTSVIDFTVTIKGLEDQLLGLTILKEKAELEAERVKMLEDIQANNKRMKELEDNLLLRLTNSKGSLVDDDDLIQTLKTTKITSNDVKHKLQIATETSQKINIAREEYRPVATRGSIIYFLIVEMSLVNVMYQTSLKQFLQLFDQALERSPRSPVTAKRITNIMEYLTYEIYKYAVRGYYEEHKFMFTLLLALKIDLQASRVKFDEFQTLIKGGASLDTSTVPPKPSYKWLQNDAWLNLVELSKLYQFSDILHSFHRAGSAWETWFKKDEPERIELPDGWELQLDKFRRLLLIRSITPSRFVKSANDYIIDSLGPKYGEGVVLEMDKMWEESDKCSPMICFLSMGSDPSVQIETLAKKKGLDCHAISMGQGQEVHARRLLSQAYANGTWVLLQNCHLSVEFCEEFLLQLTDNTDRIHPDFRLWITTEVHPKFPIGLLQISLKYTAEPPQGIKAGLKRTFAGLTQEQQLETNTQEKWRPLLYTVAFLHTIVQERRKFGPLGWNIPYEFNQSDFNATVQFIQNYLDEMDTNKPMQWKMIHYMISEVQYGGRVTDDFDKRLLKTYVQSWFRDEMFDPNFQFEEKTYRIPKITHMDDIFNYIDTIPNYDSGKVFGLSPLANDRYQEDTTRKVLDTILSIQPKEARGGVGETREAIIYRLASEALDKLPADYIAYEVKERLSKLEPMNIFLRQEIDRFQRVLNVVRRTLVELKLAIDGTIVMNEDLRDALDRMYDAKIPTLWLKLSWESSTLGTWFSDLYARNEQYRSWLKLDKDTRPIAFWMTGFFNPQGFLTAMRQEITRANPGWSLDNVVLTNKITRMDRDSLKEAPREGVYVYGLYIEGAKIRNGVLDELKANEKLLTHPMPIIHISAEAEASASGAPAKQERRPVYYAPVYKKPRRTDRNYVCTLKLECPPGDKTGPNVWTLRGVAILCDIK</sequence>
<dbReference type="InterPro" id="IPR027417">
    <property type="entry name" value="P-loop_NTPase"/>
</dbReference>
<dbReference type="FunFam" id="1.10.8.710:FF:000003">
    <property type="entry name" value="Dynein axonemal heavy chain 5"/>
    <property type="match status" value="1"/>
</dbReference>
<gene>
    <name evidence="17" type="ORF">XAT740_LOCUS13847</name>
</gene>
<dbReference type="InterPro" id="IPR043157">
    <property type="entry name" value="Dynein_AAA1S"/>
</dbReference>
<dbReference type="InterPro" id="IPR043160">
    <property type="entry name" value="Dynein_C_barrel"/>
</dbReference>
<keyword evidence="4" id="KW-0493">Microtubule</keyword>
<dbReference type="Pfam" id="PF17857">
    <property type="entry name" value="AAA_lid_1"/>
    <property type="match status" value="1"/>
</dbReference>
<dbReference type="GO" id="GO:0051959">
    <property type="term" value="F:dynein light intermediate chain binding"/>
    <property type="evidence" value="ECO:0007669"/>
    <property type="project" value="InterPro"/>
</dbReference>
<evidence type="ECO:0000256" key="3">
    <source>
        <dbReference type="ARBA" id="ARBA00022490"/>
    </source>
</evidence>
<feature type="coiled-coil region" evidence="14">
    <location>
        <begin position="25"/>
        <end position="52"/>
    </location>
</feature>
<dbReference type="Gene3D" id="3.10.490.20">
    <property type="match status" value="1"/>
</dbReference>
<dbReference type="FunFam" id="1.20.1270.280:FF:000002">
    <property type="entry name" value="Dynein heavy chain 5, axonemal"/>
    <property type="match status" value="1"/>
</dbReference>
<keyword evidence="7" id="KW-0067">ATP-binding</keyword>
<evidence type="ECO:0000256" key="8">
    <source>
        <dbReference type="ARBA" id="ARBA00023017"/>
    </source>
</evidence>
<feature type="coiled-coil region" evidence="14">
    <location>
        <begin position="3518"/>
        <end position="3594"/>
    </location>
</feature>
<dbReference type="FunFam" id="3.40.50.300:FF:001221">
    <property type="entry name" value="Axonemal dynein heavy chain 8"/>
    <property type="match status" value="1"/>
</dbReference>
<dbReference type="PANTHER" id="PTHR46532">
    <property type="entry name" value="MALE FERTILITY FACTOR KL5"/>
    <property type="match status" value="1"/>
</dbReference>
<feature type="domain" description="AAA+ ATPase" evidence="16">
    <location>
        <begin position="2059"/>
        <end position="2195"/>
    </location>
</feature>
<keyword evidence="3" id="KW-0963">Cytoplasm</keyword>
<dbReference type="Gene3D" id="1.20.920.30">
    <property type="match status" value="1"/>
</dbReference>
<dbReference type="SUPFAM" id="SSF52540">
    <property type="entry name" value="P-loop containing nucleoside triphosphate hydrolases"/>
    <property type="match status" value="4"/>
</dbReference>
<protein>
    <recommendedName>
        <fullName evidence="16">AAA+ ATPase domain-containing protein</fullName>
    </recommendedName>
</protein>
<keyword evidence="6" id="KW-0547">Nucleotide-binding</keyword>
<evidence type="ECO:0000256" key="5">
    <source>
        <dbReference type="ARBA" id="ARBA00022737"/>
    </source>
</evidence>
<keyword evidence="18" id="KW-1185">Reference proteome</keyword>
<dbReference type="FunFam" id="1.10.8.720:FF:000004">
    <property type="entry name" value="Dynein heavy chain 5, axonemal"/>
    <property type="match status" value="1"/>
</dbReference>
<dbReference type="FunFam" id="3.40.50.300:FF:000044">
    <property type="entry name" value="Dynein heavy chain 5, axonemal"/>
    <property type="match status" value="1"/>
</dbReference>
<feature type="coiled-coil region" evidence="14">
    <location>
        <begin position="3311"/>
        <end position="3359"/>
    </location>
</feature>
<dbReference type="InterPro" id="IPR004273">
    <property type="entry name" value="Dynein_heavy_D6_P-loop"/>
</dbReference>
<evidence type="ECO:0000256" key="7">
    <source>
        <dbReference type="ARBA" id="ARBA00022840"/>
    </source>
</evidence>
<evidence type="ECO:0000256" key="10">
    <source>
        <dbReference type="ARBA" id="ARBA00023069"/>
    </source>
</evidence>
<dbReference type="Pfam" id="PF08385">
    <property type="entry name" value="DHC_N1"/>
    <property type="match status" value="1"/>
</dbReference>